<dbReference type="SUPFAM" id="SSF51735">
    <property type="entry name" value="NAD(P)-binding Rossmann-fold domains"/>
    <property type="match status" value="1"/>
</dbReference>
<evidence type="ECO:0000259" key="3">
    <source>
        <dbReference type="SMART" id="SM00829"/>
    </source>
</evidence>
<dbReference type="Pfam" id="PF00107">
    <property type="entry name" value="ADH_zinc_N"/>
    <property type="match status" value="1"/>
</dbReference>
<dbReference type="SMART" id="SM00829">
    <property type="entry name" value="PKS_ER"/>
    <property type="match status" value="1"/>
</dbReference>
<dbReference type="EMBL" id="JAAKZX010000233">
    <property type="protein sequence ID" value="NGO48183.1"/>
    <property type="molecule type" value="Genomic_DNA"/>
</dbReference>
<dbReference type="InterPro" id="IPR011032">
    <property type="entry name" value="GroES-like_sf"/>
</dbReference>
<dbReference type="InterPro" id="IPR041694">
    <property type="entry name" value="ADH_N_2"/>
</dbReference>
<proteinExistence type="predicted"/>
<evidence type="ECO:0000256" key="1">
    <source>
        <dbReference type="ARBA" id="ARBA00023002"/>
    </source>
</evidence>
<keyword evidence="5" id="KW-1185">Reference proteome</keyword>
<feature type="domain" description="Enoyl reductase (ER)" evidence="3">
    <location>
        <begin position="48"/>
        <end position="370"/>
    </location>
</feature>
<reference evidence="4 5" key="1">
    <citation type="submission" date="2020-02" db="EMBL/GenBank/DDBJ databases">
        <title>Whole-genome analyses of novel actinobacteria.</title>
        <authorList>
            <person name="Sahin N."/>
            <person name="Tokatli A."/>
        </authorList>
    </citation>
    <scope>NUCLEOTIDE SEQUENCE [LARGE SCALE GENOMIC DNA]</scope>
    <source>
        <strain evidence="4 5">YC419</strain>
    </source>
</reference>
<dbReference type="InterPro" id="IPR020843">
    <property type="entry name" value="ER"/>
</dbReference>
<dbReference type="CDD" id="cd05288">
    <property type="entry name" value="PGDH"/>
    <property type="match status" value="1"/>
</dbReference>
<organism evidence="4 5">
    <name type="scientific">Streptomyces ureilyticus</name>
    <dbReference type="NCBI Taxonomy" id="1775131"/>
    <lineage>
        <taxon>Bacteria</taxon>
        <taxon>Bacillati</taxon>
        <taxon>Actinomycetota</taxon>
        <taxon>Actinomycetes</taxon>
        <taxon>Kitasatosporales</taxon>
        <taxon>Streptomycetaceae</taxon>
        <taxon>Streptomyces</taxon>
    </lineage>
</organism>
<dbReference type="PANTHER" id="PTHR43205">
    <property type="entry name" value="PROSTAGLANDIN REDUCTASE"/>
    <property type="match status" value="1"/>
</dbReference>
<keyword evidence="1" id="KW-0560">Oxidoreductase</keyword>
<evidence type="ECO:0000313" key="4">
    <source>
        <dbReference type="EMBL" id="NGO48183.1"/>
    </source>
</evidence>
<dbReference type="Proteomes" id="UP001518140">
    <property type="component" value="Unassembled WGS sequence"/>
</dbReference>
<sequence>MPTSRWPAGWAASPGVASPSSRRSDPVTPRTTRVVCLVRRPDGEPLTGDFAVEERPLPSLGEGQLLVRNLYMSVDPSMRGRLESTEKHYTHNFTPGSPLDGRALGVVEESRCSSVPAGAYVRHQLGWRDWAVLDAADTDGAGRIDPELAPLPTWLGLLGQTGFTAYVGLARIAEIRPGDTVFVSAAAGAVGSAAGQFARLLGAERVVGTAGGPDKCALLVKEFGYDAAADYRAEPVREALARMAPDGVDVYFDNVGGEQLAAALHALRTGGRVALCGMMSQFSGERRSVGTSQRSADINQLIQAVLKRLTLRGFIVRDHEDLRAEFEERVAGWLRTGRITARETVVDGLENAPGALLSLLDGGNVGKMLVRLGLGDSA</sequence>
<accession>A0ABX0E3A5</accession>
<gene>
    <name evidence="4" type="ORF">G6048_40915</name>
</gene>
<dbReference type="InterPro" id="IPR013149">
    <property type="entry name" value="ADH-like_C"/>
</dbReference>
<dbReference type="SUPFAM" id="SSF50129">
    <property type="entry name" value="GroES-like"/>
    <property type="match status" value="1"/>
</dbReference>
<dbReference type="PANTHER" id="PTHR43205:SF7">
    <property type="entry name" value="PROSTAGLANDIN REDUCTASE 1"/>
    <property type="match status" value="1"/>
</dbReference>
<evidence type="ECO:0000256" key="2">
    <source>
        <dbReference type="SAM" id="MobiDB-lite"/>
    </source>
</evidence>
<name>A0ABX0E3A5_9ACTN</name>
<dbReference type="Gene3D" id="3.40.50.720">
    <property type="entry name" value="NAD(P)-binding Rossmann-like Domain"/>
    <property type="match status" value="1"/>
</dbReference>
<dbReference type="InterPro" id="IPR045010">
    <property type="entry name" value="MDR_fam"/>
</dbReference>
<dbReference type="InterPro" id="IPR036291">
    <property type="entry name" value="NAD(P)-bd_dom_sf"/>
</dbReference>
<comment type="caution">
    <text evidence="4">The sequence shown here is derived from an EMBL/GenBank/DDBJ whole genome shotgun (WGS) entry which is preliminary data.</text>
</comment>
<dbReference type="Pfam" id="PF16884">
    <property type="entry name" value="ADH_N_2"/>
    <property type="match status" value="1"/>
</dbReference>
<evidence type="ECO:0000313" key="5">
    <source>
        <dbReference type="Proteomes" id="UP001518140"/>
    </source>
</evidence>
<dbReference type="Gene3D" id="3.90.180.10">
    <property type="entry name" value="Medium-chain alcohol dehydrogenases, catalytic domain"/>
    <property type="match status" value="1"/>
</dbReference>
<protein>
    <submittedName>
        <fullName evidence="4">NADP-dependent oxidoreductase</fullName>
    </submittedName>
</protein>
<feature type="region of interest" description="Disordered" evidence="2">
    <location>
        <begin position="1"/>
        <end position="30"/>
    </location>
</feature>